<dbReference type="PANTHER" id="PTHR38774">
    <property type="entry name" value="CYTOPLASMIC PROTEIN-RELATED"/>
    <property type="match status" value="1"/>
</dbReference>
<name>A0ABV3S744_9GAMM</name>
<gene>
    <name evidence="1" type="ORF">V6X64_02945</name>
</gene>
<evidence type="ECO:0000313" key="1">
    <source>
        <dbReference type="EMBL" id="MEX0385951.1"/>
    </source>
</evidence>
<keyword evidence="2" id="KW-1185">Reference proteome</keyword>
<proteinExistence type="predicted"/>
<dbReference type="Proteomes" id="UP001556653">
    <property type="component" value="Unassembled WGS sequence"/>
</dbReference>
<comment type="caution">
    <text evidence="1">The sequence shown here is derived from an EMBL/GenBank/DDBJ whole genome shotgun (WGS) entry which is preliminary data.</text>
</comment>
<dbReference type="EMBL" id="JBAKFJ010000001">
    <property type="protein sequence ID" value="MEX0385951.1"/>
    <property type="molecule type" value="Genomic_DNA"/>
</dbReference>
<evidence type="ECO:0000313" key="2">
    <source>
        <dbReference type="Proteomes" id="UP001556653"/>
    </source>
</evidence>
<sequence length="167" mass="18917">MVRQATNTIAESPEQGSFAALMELYENNYIYLRRLVPQLDGKRDAQVSSVDRGPDLHLEVIERCPYTTSLLLTHRFPRAHGEEALPDLQVRIYHDARVAEVLMASASPAVPMSSPEPSQTGGTLAWRWAANRFLNRWLLYCLGEGHGFPVDEGEWGEFRPPARRWAV</sequence>
<dbReference type="Pfam" id="PF06853">
    <property type="entry name" value="DUF1249"/>
    <property type="match status" value="1"/>
</dbReference>
<dbReference type="PANTHER" id="PTHR38774:SF1">
    <property type="entry name" value="CYTOPLASMIC PROTEIN"/>
    <property type="match status" value="1"/>
</dbReference>
<protein>
    <submittedName>
        <fullName evidence="1">DUF1249 domain-containing protein</fullName>
    </submittedName>
</protein>
<reference evidence="1 2" key="1">
    <citation type="submission" date="2024-02" db="EMBL/GenBank/DDBJ databases">
        <title>New especies of Spiribacter isolated from saline water.</title>
        <authorList>
            <person name="Leon M.J."/>
            <person name="De La Haba R."/>
            <person name="Sanchez-Porro C."/>
            <person name="Ventosa A."/>
        </authorList>
    </citation>
    <scope>NUCLEOTIDE SEQUENCE [LARGE SCALE GENOMIC DNA]</scope>
    <source>
        <strain evidence="2">ag22IC4-227</strain>
    </source>
</reference>
<organism evidence="1 2">
    <name type="scientific">Spiribacter onubensis</name>
    <dbReference type="NCBI Taxonomy" id="3122420"/>
    <lineage>
        <taxon>Bacteria</taxon>
        <taxon>Pseudomonadati</taxon>
        <taxon>Pseudomonadota</taxon>
        <taxon>Gammaproteobacteria</taxon>
        <taxon>Chromatiales</taxon>
        <taxon>Ectothiorhodospiraceae</taxon>
        <taxon>Spiribacter</taxon>
    </lineage>
</organism>
<accession>A0ABV3S744</accession>
<dbReference type="InterPro" id="IPR009659">
    <property type="entry name" value="DUF1249"/>
</dbReference>
<dbReference type="RefSeq" id="WP_367966434.1">
    <property type="nucleotide sequence ID" value="NZ_JBAKFJ010000001.1"/>
</dbReference>